<evidence type="ECO:0000259" key="5">
    <source>
        <dbReference type="Pfam" id="PF00692"/>
    </source>
</evidence>
<dbReference type="GO" id="GO:0006226">
    <property type="term" value="P:dUMP biosynthetic process"/>
    <property type="evidence" value="ECO:0007669"/>
    <property type="project" value="InterPro"/>
</dbReference>
<protein>
    <recommendedName>
        <fullName evidence="2">dUTP diphosphatase</fullName>
        <ecNumber evidence="2">3.6.1.23</ecNumber>
    </recommendedName>
</protein>
<keyword evidence="4" id="KW-0546">Nucleotide metabolism</keyword>
<dbReference type="EMBL" id="UINC01064688">
    <property type="protein sequence ID" value="SVB93585.1"/>
    <property type="molecule type" value="Genomic_DNA"/>
</dbReference>
<evidence type="ECO:0000256" key="3">
    <source>
        <dbReference type="ARBA" id="ARBA00022801"/>
    </source>
</evidence>
<dbReference type="InterPro" id="IPR029054">
    <property type="entry name" value="dUTPase-like"/>
</dbReference>
<dbReference type="InterPro" id="IPR033704">
    <property type="entry name" value="dUTPase_trimeric"/>
</dbReference>
<dbReference type="InterPro" id="IPR008181">
    <property type="entry name" value="dUTPase"/>
</dbReference>
<dbReference type="NCBIfam" id="NF001862">
    <property type="entry name" value="PRK00601.1"/>
    <property type="match status" value="1"/>
</dbReference>
<dbReference type="GO" id="GO:0000287">
    <property type="term" value="F:magnesium ion binding"/>
    <property type="evidence" value="ECO:0007669"/>
    <property type="project" value="InterPro"/>
</dbReference>
<dbReference type="CDD" id="cd07557">
    <property type="entry name" value="trimeric_dUTPase"/>
    <property type="match status" value="1"/>
</dbReference>
<dbReference type="InterPro" id="IPR036157">
    <property type="entry name" value="dUTPase-like_sf"/>
</dbReference>
<feature type="domain" description="dUTPase-like" evidence="5">
    <location>
        <begin position="16"/>
        <end position="141"/>
    </location>
</feature>
<reference evidence="6" key="1">
    <citation type="submission" date="2018-05" db="EMBL/GenBank/DDBJ databases">
        <authorList>
            <person name="Lanie J.A."/>
            <person name="Ng W.-L."/>
            <person name="Kazmierczak K.M."/>
            <person name="Andrzejewski T.M."/>
            <person name="Davidsen T.M."/>
            <person name="Wayne K.J."/>
            <person name="Tettelin H."/>
            <person name="Glass J.I."/>
            <person name="Rusch D."/>
            <person name="Podicherti R."/>
            <person name="Tsui H.-C.T."/>
            <person name="Winkler M.E."/>
        </authorList>
    </citation>
    <scope>NUCLEOTIDE SEQUENCE</scope>
</reference>
<comment type="similarity">
    <text evidence="1">Belongs to the dUTPase family.</text>
</comment>
<dbReference type="Gene3D" id="2.70.40.10">
    <property type="match status" value="1"/>
</dbReference>
<gene>
    <name evidence="6" type="ORF">METZ01_LOCUS246439</name>
</gene>
<keyword evidence="3" id="KW-0378">Hydrolase</keyword>
<organism evidence="6">
    <name type="scientific">marine metagenome</name>
    <dbReference type="NCBI Taxonomy" id="408172"/>
    <lineage>
        <taxon>unclassified sequences</taxon>
        <taxon>metagenomes</taxon>
        <taxon>ecological metagenomes</taxon>
    </lineage>
</organism>
<dbReference type="PANTHER" id="PTHR11241">
    <property type="entry name" value="DEOXYURIDINE 5'-TRIPHOSPHATE NUCLEOTIDOHYDROLASE"/>
    <property type="match status" value="1"/>
</dbReference>
<dbReference type="AlphaFoldDB" id="A0A382I2H6"/>
<dbReference type="GO" id="GO:0004170">
    <property type="term" value="F:dUTP diphosphatase activity"/>
    <property type="evidence" value="ECO:0007669"/>
    <property type="project" value="UniProtKB-EC"/>
</dbReference>
<evidence type="ECO:0000256" key="2">
    <source>
        <dbReference type="ARBA" id="ARBA00012379"/>
    </source>
</evidence>
<accession>A0A382I2H6</accession>
<sequence length="142" mass="15208">MNEPVKKICRTTGPFVPSYSHPGDAGADLKASESSIVPARGKALVPTGLCIELPEGHVGLIWPRSGLAVKHSIDCGAGVVDAKYRGEIKVLLFNHSDKNFTIEPGDRIAQLLVQKVENINFLPVESLDETERNEGGFGSTGK</sequence>
<dbReference type="PANTHER" id="PTHR11241:SF0">
    <property type="entry name" value="DEOXYURIDINE 5'-TRIPHOSPHATE NUCLEOTIDOHYDROLASE"/>
    <property type="match status" value="1"/>
</dbReference>
<dbReference type="EC" id="3.6.1.23" evidence="2"/>
<dbReference type="NCBIfam" id="TIGR00576">
    <property type="entry name" value="dut"/>
    <property type="match status" value="1"/>
</dbReference>
<dbReference type="SUPFAM" id="SSF51283">
    <property type="entry name" value="dUTPase-like"/>
    <property type="match status" value="1"/>
</dbReference>
<proteinExistence type="inferred from homology"/>
<evidence type="ECO:0000256" key="4">
    <source>
        <dbReference type="ARBA" id="ARBA00023080"/>
    </source>
</evidence>
<evidence type="ECO:0000256" key="1">
    <source>
        <dbReference type="ARBA" id="ARBA00006581"/>
    </source>
</evidence>
<name>A0A382I2H6_9ZZZZ</name>
<dbReference type="Pfam" id="PF00692">
    <property type="entry name" value="dUTPase"/>
    <property type="match status" value="1"/>
</dbReference>
<dbReference type="GO" id="GO:0046081">
    <property type="term" value="P:dUTP catabolic process"/>
    <property type="evidence" value="ECO:0007669"/>
    <property type="project" value="InterPro"/>
</dbReference>
<evidence type="ECO:0000313" key="6">
    <source>
        <dbReference type="EMBL" id="SVB93585.1"/>
    </source>
</evidence>